<dbReference type="Proteomes" id="UP000201630">
    <property type="component" value="Segment"/>
</dbReference>
<name>A0A0H4TJ06_9CAUD</name>
<accession>A0A0H4TJ06</accession>
<evidence type="ECO:0000313" key="2">
    <source>
        <dbReference type="Proteomes" id="UP000201630"/>
    </source>
</evidence>
<dbReference type="OrthoDB" id="15475at10239"/>
<protein>
    <submittedName>
        <fullName evidence="1">Uncharacterized protein</fullName>
    </submittedName>
</protein>
<proteinExistence type="predicted"/>
<dbReference type="RefSeq" id="YP_009203025.1">
    <property type="nucleotide sequence ID" value="NC_028848.1"/>
</dbReference>
<dbReference type="EMBL" id="KR149290">
    <property type="protein sequence ID" value="AKQ06824.1"/>
    <property type="molecule type" value="Genomic_DNA"/>
</dbReference>
<evidence type="ECO:0000313" key="1">
    <source>
        <dbReference type="EMBL" id="AKQ06824.1"/>
    </source>
</evidence>
<keyword evidence="2" id="KW-1185">Reference proteome</keyword>
<organism evidence="1 2">
    <name type="scientific">Acinetobacter phage Fri1</name>
    <dbReference type="NCBI Taxonomy" id="1647373"/>
    <lineage>
        <taxon>Viruses</taxon>
        <taxon>Duplodnaviria</taxon>
        <taxon>Heunggongvirae</taxon>
        <taxon>Uroviricota</taxon>
        <taxon>Caudoviricetes</taxon>
        <taxon>Autographivirales</taxon>
        <taxon>Autoscriptoviridae</taxon>
        <taxon>Beijerinckvirinae</taxon>
        <taxon>Friunavirus</taxon>
        <taxon>Friunavirus Fri1</taxon>
    </lineage>
</organism>
<dbReference type="KEGG" id="vg:26630013"/>
<reference evidence="1 2" key="1">
    <citation type="submission" date="2015-04" db="EMBL/GenBank/DDBJ databases">
        <authorList>
            <person name="Shneider M.M."/>
            <person name="Klumpp J."/>
            <person name="Miroshnikov K.A."/>
            <person name="Leiman P.G."/>
        </authorList>
    </citation>
    <scope>NUCLEOTIDE SEQUENCE [LARGE SCALE GENOMIC DNA]</scope>
</reference>
<sequence length="106" mass="11884">MLYDGINIDVNAEQHKVIVDFLNSQGNNKFKSLKPYGSDGVNVEIWWDTVDLVHPEFAGTDGLILNADGSRNIVTEGSYDAKSPDDFINAFNHWKEHGVLDSEVFK</sequence>
<dbReference type="GeneID" id="26630013"/>
<gene>
    <name evidence="1" type="ORF">Fri1_19</name>
</gene>